<keyword evidence="3" id="KW-1185">Reference proteome</keyword>
<reference evidence="2 3" key="1">
    <citation type="submission" date="2014-04" db="EMBL/GenBank/DDBJ databases">
        <authorList>
            <consortium name="DOE Joint Genome Institute"/>
            <person name="Kuo A."/>
            <person name="Kohler A."/>
            <person name="Costa M.D."/>
            <person name="Nagy L.G."/>
            <person name="Floudas D."/>
            <person name="Copeland A."/>
            <person name="Barry K.W."/>
            <person name="Cichocki N."/>
            <person name="Veneault-Fourrey C."/>
            <person name="LaButti K."/>
            <person name="Lindquist E.A."/>
            <person name="Lipzen A."/>
            <person name="Lundell T."/>
            <person name="Morin E."/>
            <person name="Murat C."/>
            <person name="Sun H."/>
            <person name="Tunlid A."/>
            <person name="Henrissat B."/>
            <person name="Grigoriev I.V."/>
            <person name="Hibbett D.S."/>
            <person name="Martin F."/>
            <person name="Nordberg H.P."/>
            <person name="Cantor M.N."/>
            <person name="Hua S.X."/>
        </authorList>
    </citation>
    <scope>NUCLEOTIDE SEQUENCE [LARGE SCALE GENOMIC DNA]</scope>
    <source>
        <strain evidence="2 3">441</strain>
    </source>
</reference>
<protein>
    <submittedName>
        <fullName evidence="2">Uncharacterized protein</fullName>
    </submittedName>
</protein>
<feature type="compositionally biased region" description="Polar residues" evidence="1">
    <location>
        <begin position="489"/>
        <end position="510"/>
    </location>
</feature>
<feature type="compositionally biased region" description="Low complexity" evidence="1">
    <location>
        <begin position="177"/>
        <end position="187"/>
    </location>
</feature>
<dbReference type="Proteomes" id="UP000054018">
    <property type="component" value="Unassembled WGS sequence"/>
</dbReference>
<reference evidence="3" key="2">
    <citation type="submission" date="2015-01" db="EMBL/GenBank/DDBJ databases">
        <title>Evolutionary Origins and Diversification of the Mycorrhizal Mutualists.</title>
        <authorList>
            <consortium name="DOE Joint Genome Institute"/>
            <consortium name="Mycorrhizal Genomics Consortium"/>
            <person name="Kohler A."/>
            <person name="Kuo A."/>
            <person name="Nagy L.G."/>
            <person name="Floudas D."/>
            <person name="Copeland A."/>
            <person name="Barry K.W."/>
            <person name="Cichocki N."/>
            <person name="Veneault-Fourrey C."/>
            <person name="LaButti K."/>
            <person name="Lindquist E.A."/>
            <person name="Lipzen A."/>
            <person name="Lundell T."/>
            <person name="Morin E."/>
            <person name="Murat C."/>
            <person name="Riley R."/>
            <person name="Ohm R."/>
            <person name="Sun H."/>
            <person name="Tunlid A."/>
            <person name="Henrissat B."/>
            <person name="Grigoriev I.V."/>
            <person name="Hibbett D.S."/>
            <person name="Martin F."/>
        </authorList>
    </citation>
    <scope>NUCLEOTIDE SEQUENCE [LARGE SCALE GENOMIC DNA]</scope>
    <source>
        <strain evidence="3">441</strain>
    </source>
</reference>
<feature type="region of interest" description="Disordered" evidence="1">
    <location>
        <begin position="229"/>
        <end position="257"/>
    </location>
</feature>
<dbReference type="HOGENOM" id="CLU_032334_0_0_1"/>
<evidence type="ECO:0000256" key="1">
    <source>
        <dbReference type="SAM" id="MobiDB-lite"/>
    </source>
</evidence>
<feature type="compositionally biased region" description="Pro residues" evidence="1">
    <location>
        <begin position="165"/>
        <end position="176"/>
    </location>
</feature>
<accession>A0A0C9YXM6</accession>
<dbReference type="OrthoDB" id="2666771at2759"/>
<gene>
    <name evidence="2" type="ORF">PISMIDRAFT_6614</name>
</gene>
<organism evidence="2 3">
    <name type="scientific">Pisolithus microcarpus 441</name>
    <dbReference type="NCBI Taxonomy" id="765257"/>
    <lineage>
        <taxon>Eukaryota</taxon>
        <taxon>Fungi</taxon>
        <taxon>Dikarya</taxon>
        <taxon>Basidiomycota</taxon>
        <taxon>Agaricomycotina</taxon>
        <taxon>Agaricomycetes</taxon>
        <taxon>Agaricomycetidae</taxon>
        <taxon>Boletales</taxon>
        <taxon>Sclerodermatineae</taxon>
        <taxon>Pisolithaceae</taxon>
        <taxon>Pisolithus</taxon>
    </lineage>
</organism>
<evidence type="ECO:0000313" key="3">
    <source>
        <dbReference type="Proteomes" id="UP000054018"/>
    </source>
</evidence>
<sequence length="596" mass="65499">MYINAFHVNLLANYVQDIRFMGQTVFGVYRDHTEHSGVVDDELSDDEEHAALEAQPAEHIKLQQQQHIHKGPVHVPSHQMPFTNPEDFFGVLQEVIGRGVVPNGFGLTPEEWEAGQYPIFETIRVGRRQPNQIEAVDGPPICWECMHGMSKHPDTTPMEHLPSPLADPLPPPPSQPQTPATMPATTSNGKILGLFRNLTAIQHQAALPLDAWAEALAMLSSQKKVEYKKLAKGPTPANPTKGPQRAHIPTGSNYAQSQSDSSSIFHVSSVAMIICGISKDGNLKRTKAPAGKTYFSEVQSMRNRCCFIPSTAGGNVPINSLWSFTDIDKQLHEWFPHIFQYLDEHSNRKQSSSGHPHSEMPDWQLLMCHRGLFSIVQVVYPNGSTLLENKGRGKAGIAESTLWFASRKAIPDDIYESWNTEPIVVGSDSNSESYDFSANDTDVISISGTGSNSGNASDIDVKLSSSMIDLELNDHAAHVVLLDRGKGTAKQQKTPPRQSGKRSCTLRSPVQSPPAGKRLKNVLSRPTPLFLPSESPQFEAPQVSAAPAFVSVSQDDMLLQGCHYPDSPSASPVINPWVEDPENYPALSLKDFLSFI</sequence>
<evidence type="ECO:0000313" key="2">
    <source>
        <dbReference type="EMBL" id="KIK29875.1"/>
    </source>
</evidence>
<proteinExistence type="predicted"/>
<dbReference type="AlphaFoldDB" id="A0A0C9YXM6"/>
<feature type="region of interest" description="Disordered" evidence="1">
    <location>
        <begin position="484"/>
        <end position="518"/>
    </location>
</feature>
<dbReference type="EMBL" id="KN833688">
    <property type="protein sequence ID" value="KIK29875.1"/>
    <property type="molecule type" value="Genomic_DNA"/>
</dbReference>
<feature type="region of interest" description="Disordered" evidence="1">
    <location>
        <begin position="153"/>
        <end position="187"/>
    </location>
</feature>
<name>A0A0C9YXM6_9AGAM</name>